<reference evidence="2 3" key="1">
    <citation type="journal article" date="2015" name="Genome Biol. Evol.">
        <title>The genome of winter moth (Operophtera brumata) provides a genomic perspective on sexual dimorphism and phenology.</title>
        <authorList>
            <person name="Derks M.F."/>
            <person name="Smit S."/>
            <person name="Salis L."/>
            <person name="Schijlen E."/>
            <person name="Bossers A."/>
            <person name="Mateman C."/>
            <person name="Pijl A.S."/>
            <person name="de Ridder D."/>
            <person name="Groenen M.A."/>
            <person name="Visser M.E."/>
            <person name="Megens H.J."/>
        </authorList>
    </citation>
    <scope>NUCLEOTIDE SEQUENCE [LARGE SCALE GENOMIC DNA]</scope>
    <source>
        <strain evidence="2">WM2013NL</strain>
        <tissue evidence="2">Head and thorax</tissue>
    </source>
</reference>
<keyword evidence="3" id="KW-1185">Reference proteome</keyword>
<evidence type="ECO:0000313" key="2">
    <source>
        <dbReference type="EMBL" id="KOB77385.1"/>
    </source>
</evidence>
<organism evidence="2 3">
    <name type="scientific">Operophtera brumata</name>
    <name type="common">Winter moth</name>
    <name type="synonym">Phalaena brumata</name>
    <dbReference type="NCBI Taxonomy" id="104452"/>
    <lineage>
        <taxon>Eukaryota</taxon>
        <taxon>Metazoa</taxon>
        <taxon>Ecdysozoa</taxon>
        <taxon>Arthropoda</taxon>
        <taxon>Hexapoda</taxon>
        <taxon>Insecta</taxon>
        <taxon>Pterygota</taxon>
        <taxon>Neoptera</taxon>
        <taxon>Endopterygota</taxon>
        <taxon>Lepidoptera</taxon>
        <taxon>Glossata</taxon>
        <taxon>Ditrysia</taxon>
        <taxon>Geometroidea</taxon>
        <taxon>Geometridae</taxon>
        <taxon>Larentiinae</taxon>
        <taxon>Operophtera</taxon>
    </lineage>
</organism>
<evidence type="ECO:0000313" key="3">
    <source>
        <dbReference type="Proteomes" id="UP000037510"/>
    </source>
</evidence>
<name>A0A0L7LPM4_OPEBR</name>
<dbReference type="Proteomes" id="UP000037510">
    <property type="component" value="Unassembled WGS sequence"/>
</dbReference>
<protein>
    <submittedName>
        <fullName evidence="2">Peptide synthetase</fullName>
    </submittedName>
</protein>
<proteinExistence type="predicted"/>
<comment type="caution">
    <text evidence="2">The sequence shown here is derived from an EMBL/GenBank/DDBJ whole genome shotgun (WGS) entry which is preliminary data.</text>
</comment>
<feature type="region of interest" description="Disordered" evidence="1">
    <location>
        <begin position="1"/>
        <end position="51"/>
    </location>
</feature>
<accession>A0A0L7LPM4</accession>
<dbReference type="EMBL" id="JTDY01000394">
    <property type="protein sequence ID" value="KOB77385.1"/>
    <property type="molecule type" value="Genomic_DNA"/>
</dbReference>
<dbReference type="AlphaFoldDB" id="A0A0L7LPM4"/>
<gene>
    <name evidence="2" type="ORF">OBRU01_03380</name>
</gene>
<feature type="compositionally biased region" description="Polar residues" evidence="1">
    <location>
        <begin position="27"/>
        <end position="51"/>
    </location>
</feature>
<sequence length="230" mass="25344">MSECTGCGSFTKDSDETKEFSEDDEQNTSAPHTTDSIDNEQKTSAAHTTGSIDDDQFAANIDLRLPRVLFTIPNYGSFLGRELHHLVDVIRNIQSYAKVTGEYPTKLFKSWEALKDTSDPAAFQPLLEEIRVSVHSSLELRELESTNKQSALACLVRLIEGRRASISNPAAHPLPPPQFPKDNSEGILFSSIHPVRIYIQGAEPVTPLPTLDLPSGGSVRDILFFTTNTS</sequence>
<evidence type="ECO:0000256" key="1">
    <source>
        <dbReference type="SAM" id="MobiDB-lite"/>
    </source>
</evidence>